<evidence type="ECO:0000313" key="4">
    <source>
        <dbReference type="Proteomes" id="UP001204068"/>
    </source>
</evidence>
<gene>
    <name evidence="3" type="ORF">NQ032_15075</name>
</gene>
<reference evidence="3" key="1">
    <citation type="submission" date="2022-07" db="EMBL/GenBank/DDBJ databases">
        <title>Bacterial species isolated from the porcine tonsil microbiota.</title>
        <authorList>
            <person name="Oliveira I.M.F."/>
        </authorList>
    </citation>
    <scope>NUCLEOTIDE SEQUENCE</scope>
    <source>
        <strain evidence="3">8QC2O2</strain>
    </source>
</reference>
<evidence type="ECO:0000256" key="2">
    <source>
        <dbReference type="SAM" id="MobiDB-lite"/>
    </source>
</evidence>
<organism evidence="3 4">
    <name type="scientific">Mammaliicoccus sciuri</name>
    <name type="common">Staphylococcus sciuri</name>
    <dbReference type="NCBI Taxonomy" id="1296"/>
    <lineage>
        <taxon>Bacteria</taxon>
        <taxon>Bacillati</taxon>
        <taxon>Bacillota</taxon>
        <taxon>Bacilli</taxon>
        <taxon>Bacillales</taxon>
        <taxon>Staphylococcaceae</taxon>
        <taxon>Mammaliicoccus</taxon>
    </lineage>
</organism>
<dbReference type="AlphaFoldDB" id="A0AAW5LNA1"/>
<feature type="coiled-coil region" evidence="1">
    <location>
        <begin position="483"/>
        <end position="574"/>
    </location>
</feature>
<proteinExistence type="predicted"/>
<dbReference type="Proteomes" id="UP001204068">
    <property type="component" value="Unassembled WGS sequence"/>
</dbReference>
<protein>
    <submittedName>
        <fullName evidence="3">Uncharacterized protein</fullName>
    </submittedName>
</protein>
<accession>A0AAW5LNA1</accession>
<evidence type="ECO:0000256" key="1">
    <source>
        <dbReference type="SAM" id="Coils"/>
    </source>
</evidence>
<comment type="caution">
    <text evidence="3">The sequence shown here is derived from an EMBL/GenBank/DDBJ whole genome shotgun (WGS) entry which is preliminary data.</text>
</comment>
<feature type="compositionally biased region" description="Acidic residues" evidence="2">
    <location>
        <begin position="223"/>
        <end position="232"/>
    </location>
</feature>
<feature type="region of interest" description="Disordered" evidence="2">
    <location>
        <begin position="164"/>
        <end position="232"/>
    </location>
</feature>
<evidence type="ECO:0000313" key="3">
    <source>
        <dbReference type="EMBL" id="MCQ9304931.1"/>
    </source>
</evidence>
<feature type="compositionally biased region" description="Basic and acidic residues" evidence="2">
    <location>
        <begin position="668"/>
        <end position="736"/>
    </location>
</feature>
<sequence>MAELKELDLEMITNNDGTKTAIAVLFTLTDDYLEGLSEKKFARTWNTFNRKYGRDNDKKEYYVVCDKGILTNSDVYQSKEYVMTSGLDVLAHIDEKDKENLEFGLRIQIEDKVYPLDETLTKDLSKEELNHSLTYDDVEEQYYELKEYLEQRIEEKRLKDEAEAERQEKEAEKLQNEPENKQKTVALKKTEKEYSLPKDIEENLPEDKKYEDQTEEEHTTDNVEPEEEIEETEEEVEQEIYNQYDDLDDGNELENLKRKVYKYINDQIPYPNLNSVDVNNVLSRVDYKGYKDLYVLTQDSIVKRLNQQEYELKQKRQKIVNEIYRSVEAEVVKRYNRNESLVNYTDNENEFSHIYKTIEKDYKAAIDSLESHRTQKEMLLNDQYNVKKKEYVERETRKAEIEFERANLPRINEEVERFVDELRTSANEGKEQQIEQLENDIYSEMEQRNSTLVDNVIKDFKPTISNYINEYSKQIEVISTELTLKIENELGTLQERVISLEEKRIKAEKLSEEKINAAVEHRTADYKEKDNRIHTLENEIYSKNKSIRDIEQELMRKEALIEQAIEERKRVAQDKDYYMQNEANLRKEIDELRSIQMEAMKDFSNNPTHNIRAASIENKKNNGEKLTFSDRLNAIDRKIYNFIGAVLVSASLLGGAALVGGGDVSSSEDNKQLQELEKKVQSQESKQKEIEEKANKAEQEKQQAQEAQKKAEQEKQQAQEAQKKAEQEKSKDKKKD</sequence>
<keyword evidence="1" id="KW-0175">Coiled coil</keyword>
<dbReference type="EMBL" id="JANILD010000009">
    <property type="protein sequence ID" value="MCQ9304931.1"/>
    <property type="molecule type" value="Genomic_DNA"/>
</dbReference>
<dbReference type="RefSeq" id="WP_257099591.1">
    <property type="nucleotide sequence ID" value="NZ_JANILD010000009.1"/>
</dbReference>
<feature type="compositionally biased region" description="Basic and acidic residues" evidence="2">
    <location>
        <begin position="164"/>
        <end position="221"/>
    </location>
</feature>
<feature type="region of interest" description="Disordered" evidence="2">
    <location>
        <begin position="662"/>
        <end position="736"/>
    </location>
</feature>
<name>A0AAW5LNA1_MAMSC</name>